<name>A0ABT8D193_9FLAO</name>
<dbReference type="PANTHER" id="PTHR42954">
    <property type="entry name" value="FE(2+) TRANSPORT PROTEIN A"/>
    <property type="match status" value="1"/>
</dbReference>
<keyword evidence="1" id="KW-0408">Iron</keyword>
<comment type="caution">
    <text evidence="3">The sequence shown here is derived from an EMBL/GenBank/DDBJ whole genome shotgun (WGS) entry which is preliminary data.</text>
</comment>
<dbReference type="SUPFAM" id="SSF50037">
    <property type="entry name" value="C-terminal domain of transcriptional repressors"/>
    <property type="match status" value="1"/>
</dbReference>
<evidence type="ECO:0000313" key="4">
    <source>
        <dbReference type="Proteomes" id="UP001242368"/>
    </source>
</evidence>
<dbReference type="InterPro" id="IPR007167">
    <property type="entry name" value="Fe-transptr_FeoA-like"/>
</dbReference>
<dbReference type="PANTHER" id="PTHR42954:SF2">
    <property type="entry name" value="FE(2+) TRANSPORT PROTEIN A"/>
    <property type="match status" value="1"/>
</dbReference>
<reference evidence="4" key="1">
    <citation type="journal article" date="2019" name="Int. J. Syst. Evol. Microbiol.">
        <title>The Global Catalogue of Microorganisms (GCM) 10K type strain sequencing project: providing services to taxonomists for standard genome sequencing and annotation.</title>
        <authorList>
            <consortium name="The Broad Institute Genomics Platform"/>
            <consortium name="The Broad Institute Genome Sequencing Center for Infectious Disease"/>
            <person name="Wu L."/>
            <person name="Ma J."/>
        </authorList>
    </citation>
    <scope>NUCLEOTIDE SEQUENCE [LARGE SCALE GENOMIC DNA]</scope>
    <source>
        <strain evidence="4">CECT 7184</strain>
    </source>
</reference>
<dbReference type="Gene3D" id="2.30.30.90">
    <property type="match status" value="1"/>
</dbReference>
<dbReference type="SMART" id="SM00899">
    <property type="entry name" value="FeoA"/>
    <property type="match status" value="1"/>
</dbReference>
<dbReference type="InterPro" id="IPR038157">
    <property type="entry name" value="FeoA_core_dom"/>
</dbReference>
<evidence type="ECO:0000259" key="2">
    <source>
        <dbReference type="SMART" id="SM00899"/>
    </source>
</evidence>
<proteinExistence type="predicted"/>
<organism evidence="3 4">
    <name type="scientific">Paenimyroides ceti</name>
    <dbReference type="NCBI Taxonomy" id="395087"/>
    <lineage>
        <taxon>Bacteria</taxon>
        <taxon>Pseudomonadati</taxon>
        <taxon>Bacteroidota</taxon>
        <taxon>Flavobacteriia</taxon>
        <taxon>Flavobacteriales</taxon>
        <taxon>Flavobacteriaceae</taxon>
        <taxon>Paenimyroides</taxon>
    </lineage>
</organism>
<evidence type="ECO:0000313" key="3">
    <source>
        <dbReference type="EMBL" id="MDN3710584.1"/>
    </source>
</evidence>
<keyword evidence="4" id="KW-1185">Reference proteome</keyword>
<protein>
    <submittedName>
        <fullName evidence="3">FeoA family protein</fullName>
    </submittedName>
</protein>
<dbReference type="InterPro" id="IPR008988">
    <property type="entry name" value="Transcriptional_repressor_C"/>
</dbReference>
<dbReference type="InterPro" id="IPR052713">
    <property type="entry name" value="FeoA"/>
</dbReference>
<feature type="domain" description="Ferrous iron transporter FeoA-like" evidence="2">
    <location>
        <begin position="1"/>
        <end position="72"/>
    </location>
</feature>
<accession>A0ABT8D193</accession>
<gene>
    <name evidence="3" type="ORF">QW060_27775</name>
</gene>
<dbReference type="Pfam" id="PF04023">
    <property type="entry name" value="FeoA"/>
    <property type="match status" value="1"/>
</dbReference>
<dbReference type="Proteomes" id="UP001242368">
    <property type="component" value="Unassembled WGS sequence"/>
</dbReference>
<sequence>MTLDLLPLHRKGIISSINFDAVRLKLIELGCLPGNEIEVLHIAPLNDPIYILVNESHISIRKELAKEIVVELFKHELRKKRLKLP</sequence>
<dbReference type="EMBL" id="JAUFQU010000096">
    <property type="protein sequence ID" value="MDN3710584.1"/>
    <property type="molecule type" value="Genomic_DNA"/>
</dbReference>
<evidence type="ECO:0000256" key="1">
    <source>
        <dbReference type="ARBA" id="ARBA00023004"/>
    </source>
</evidence>